<feature type="region of interest" description="Disordered" evidence="1">
    <location>
        <begin position="488"/>
        <end position="513"/>
    </location>
</feature>
<dbReference type="AlphaFoldDB" id="A0A1N6I4V2"/>
<keyword evidence="2" id="KW-0812">Transmembrane</keyword>
<feature type="region of interest" description="Disordered" evidence="1">
    <location>
        <begin position="286"/>
        <end position="374"/>
    </location>
</feature>
<evidence type="ECO:0000313" key="4">
    <source>
        <dbReference type="Proteomes" id="UP000184693"/>
    </source>
</evidence>
<sequence>MLSDITSDQRDSTQCRHCGVTLATNLLSCPSCGANQLDPLGWYSPSAASASVRLPPPASSIAPQLAAPAAWNTPAGVEDDRFHAKYDPWRAPRRSPFVWVIAGLVVLFLVAAVAGYIALRPSSPVIAVVPKAVSGTVLTQEAVPRAAVPAPAAASSVVTTAPSAPASLAAKPASPATLAKPSASVPLAARPATPAPLVANPSLAANPSASVPLAAKSNPPASLATKPAASATLAAKPAAPASLASKLPEAETAAPKAVAPKPASQLANLPPAVAPSRTITQAAVSPAPVAQNPAAQNPAAHVATAQSSAARSAAVQSSTAPRPIAQTPPVSKPASSTPAIATASRPSTVVPKPAPKTLAAAPHPSTSSTPDVKRDAITKANVNGKPDQVRPEVTRNLQIARAMLQKDNLTAAESHLSAALATQPKNQEALDMRTDLTGREQQRDAALDVARGCMYMERWNCAWHNAGNALVVDSGSAEAKSIIAQAMNEAQPPAKSAATPAQPIQSHEPPDHH</sequence>
<dbReference type="EMBL" id="FSRM01000001">
    <property type="protein sequence ID" value="SIO26945.1"/>
    <property type="molecule type" value="Genomic_DNA"/>
</dbReference>
<accession>A0A1N6I4V2</accession>
<gene>
    <name evidence="3" type="ORF">SAMN05444168_3966</name>
</gene>
<organism evidence="3 4">
    <name type="scientific">Paraburkholderia phenazinium</name>
    <dbReference type="NCBI Taxonomy" id="60549"/>
    <lineage>
        <taxon>Bacteria</taxon>
        <taxon>Pseudomonadati</taxon>
        <taxon>Pseudomonadota</taxon>
        <taxon>Betaproteobacteria</taxon>
        <taxon>Burkholderiales</taxon>
        <taxon>Burkholderiaceae</taxon>
        <taxon>Paraburkholderia</taxon>
    </lineage>
</organism>
<feature type="compositionally biased region" description="Low complexity" evidence="1">
    <location>
        <begin position="286"/>
        <end position="320"/>
    </location>
</feature>
<evidence type="ECO:0000313" key="3">
    <source>
        <dbReference type="EMBL" id="SIO26945.1"/>
    </source>
</evidence>
<protein>
    <submittedName>
        <fullName evidence="3">Uncharacterized protein</fullName>
    </submittedName>
</protein>
<evidence type="ECO:0000256" key="1">
    <source>
        <dbReference type="SAM" id="MobiDB-lite"/>
    </source>
</evidence>
<keyword evidence="2" id="KW-0472">Membrane</keyword>
<feature type="transmembrane region" description="Helical" evidence="2">
    <location>
        <begin position="97"/>
        <end position="119"/>
    </location>
</feature>
<keyword evidence="2" id="KW-1133">Transmembrane helix</keyword>
<evidence type="ECO:0000256" key="2">
    <source>
        <dbReference type="SAM" id="Phobius"/>
    </source>
</evidence>
<feature type="compositionally biased region" description="Low complexity" evidence="1">
    <location>
        <begin position="333"/>
        <end position="348"/>
    </location>
</feature>
<proteinExistence type="predicted"/>
<feature type="compositionally biased region" description="Low complexity" evidence="1">
    <location>
        <begin position="355"/>
        <end position="364"/>
    </location>
</feature>
<name>A0A1N6I4V2_9BURK</name>
<reference evidence="3 4" key="1">
    <citation type="submission" date="2016-11" db="EMBL/GenBank/DDBJ databases">
        <authorList>
            <person name="Jaros S."/>
            <person name="Januszkiewicz K."/>
            <person name="Wedrychowicz H."/>
        </authorList>
    </citation>
    <scope>NUCLEOTIDE SEQUENCE [LARGE SCALE GENOMIC DNA]</scope>
    <source>
        <strain evidence="3 4">GAS86</strain>
    </source>
</reference>
<dbReference type="Proteomes" id="UP000184693">
    <property type="component" value="Unassembled WGS sequence"/>
</dbReference>